<reference evidence="4 5" key="1">
    <citation type="submission" date="2016-10" db="EMBL/GenBank/DDBJ databases">
        <authorList>
            <person name="de Groot N.N."/>
        </authorList>
    </citation>
    <scope>NUCLEOTIDE SEQUENCE [LARGE SCALE GENOMIC DNA]</scope>
    <source>
        <strain evidence="4 5">S5-249</strain>
    </source>
</reference>
<keyword evidence="1" id="KW-0328">Glycosyltransferase</keyword>
<gene>
    <name evidence="4" type="ORF">SAMN05192580_2030</name>
</gene>
<name>A0A1I6KZ92_9SPHN</name>
<dbReference type="Proteomes" id="UP000198824">
    <property type="component" value="Unassembled WGS sequence"/>
</dbReference>
<dbReference type="STRING" id="1166337.SAMN05192580_2030"/>
<dbReference type="Gene3D" id="3.40.50.2000">
    <property type="entry name" value="Glycogen Phosphorylase B"/>
    <property type="match status" value="2"/>
</dbReference>
<accession>A0A1I6KZ92</accession>
<dbReference type="SUPFAM" id="SSF53756">
    <property type="entry name" value="UDP-Glycosyltransferase/glycogen phosphorylase"/>
    <property type="match status" value="1"/>
</dbReference>
<evidence type="ECO:0000313" key="4">
    <source>
        <dbReference type="EMBL" id="SFR96542.1"/>
    </source>
</evidence>
<dbReference type="CDD" id="cd03811">
    <property type="entry name" value="GT4_GT28_WabH-like"/>
    <property type="match status" value="1"/>
</dbReference>
<keyword evidence="5" id="KW-1185">Reference proteome</keyword>
<sequence>MPRLCILVHDLSATGVVRNALALSKHLARTMDVELVTIRGGGVLAGEVDPAVATVSLSGNMIGRVLRLRRRLRNADVLLSAGNRGHLFAWLASARLARLRRVYRLSNSFAHERAGNALRQRLRSVGRWLTLSLIGRQADQLIANSPSLARELRQRLAGPARLAVIPNGVDVATVRRRAGEPCAAINRKAPGVPLVLAVGRLVEQKNHETLVDALAVANRTRPVDLAILGAGTAEARRRLERRAAAVGIADRLYLLPPTSNPFAIMRQASLFAMPSWWEGSSNALLEAIACGLPVVASDRAGSAHEVLGFGRHGLLVDPRDAEGMGAAMLVQLSDEAVLPGEQASRYDSAVMLARYEALIRRVIADPVAVQPRPRIRLPEAALTPPV</sequence>
<protein>
    <submittedName>
        <fullName evidence="4">Glycosyltransferase involved in cell wall bisynthesis</fullName>
    </submittedName>
</protein>
<evidence type="ECO:0000259" key="3">
    <source>
        <dbReference type="Pfam" id="PF13439"/>
    </source>
</evidence>
<evidence type="ECO:0000256" key="1">
    <source>
        <dbReference type="ARBA" id="ARBA00022676"/>
    </source>
</evidence>
<dbReference type="Pfam" id="PF13692">
    <property type="entry name" value="Glyco_trans_1_4"/>
    <property type="match status" value="1"/>
</dbReference>
<organism evidence="4 5">
    <name type="scientific">Sphingomonas jatrophae</name>
    <dbReference type="NCBI Taxonomy" id="1166337"/>
    <lineage>
        <taxon>Bacteria</taxon>
        <taxon>Pseudomonadati</taxon>
        <taxon>Pseudomonadota</taxon>
        <taxon>Alphaproteobacteria</taxon>
        <taxon>Sphingomonadales</taxon>
        <taxon>Sphingomonadaceae</taxon>
        <taxon>Sphingomonas</taxon>
    </lineage>
</organism>
<dbReference type="InterPro" id="IPR028098">
    <property type="entry name" value="Glyco_trans_4-like_N"/>
</dbReference>
<feature type="domain" description="Glycosyltransferase subfamily 4-like N-terminal" evidence="3">
    <location>
        <begin position="15"/>
        <end position="172"/>
    </location>
</feature>
<dbReference type="AlphaFoldDB" id="A0A1I6KZ92"/>
<keyword evidence="2 4" id="KW-0808">Transferase</keyword>
<proteinExistence type="predicted"/>
<dbReference type="PANTHER" id="PTHR12526">
    <property type="entry name" value="GLYCOSYLTRANSFERASE"/>
    <property type="match status" value="1"/>
</dbReference>
<dbReference type="Pfam" id="PF13439">
    <property type="entry name" value="Glyco_transf_4"/>
    <property type="match status" value="1"/>
</dbReference>
<dbReference type="PANTHER" id="PTHR12526:SF510">
    <property type="entry name" value="D-INOSITOL 3-PHOSPHATE GLYCOSYLTRANSFERASE"/>
    <property type="match status" value="1"/>
</dbReference>
<dbReference type="EMBL" id="FOZG01000002">
    <property type="protein sequence ID" value="SFR96542.1"/>
    <property type="molecule type" value="Genomic_DNA"/>
</dbReference>
<dbReference type="GO" id="GO:0016757">
    <property type="term" value="F:glycosyltransferase activity"/>
    <property type="evidence" value="ECO:0007669"/>
    <property type="project" value="UniProtKB-KW"/>
</dbReference>
<evidence type="ECO:0000313" key="5">
    <source>
        <dbReference type="Proteomes" id="UP000198824"/>
    </source>
</evidence>
<evidence type="ECO:0000256" key="2">
    <source>
        <dbReference type="ARBA" id="ARBA00022679"/>
    </source>
</evidence>